<accession>A0A7R9IEI5</accession>
<gene>
    <name evidence="1" type="ORF">TTEB3V08_LOCUS4892</name>
</gene>
<dbReference type="AlphaFoldDB" id="A0A7R9IEI5"/>
<name>A0A7R9IEI5_9NEOP</name>
<sequence>MSFRYWLAPLGSTQLKTPHRPSQTLLCRGMGLNSLPGVGFLPGVLVVFSRNSRRVRPPRSLVDKKNESGVQITLESWLICNHFSVYVDGHLREKPNEVSRAMIWRMAGCYPPLSLSSALAQAAPPTLSIARTAPQSMFSKPSVMIYPLYTAPKRTPVSIGSRDGHCLSSLHAPMGSPCFSHWTRPGSSGGYLIRHDKPLQTFFQEFEAACTDVTTAVGKMDEDEIVNQLIDAMPADFDSVVSAMDIV</sequence>
<protein>
    <submittedName>
        <fullName evidence="1">Uncharacterized protein</fullName>
    </submittedName>
</protein>
<proteinExistence type="predicted"/>
<evidence type="ECO:0000313" key="1">
    <source>
        <dbReference type="EMBL" id="CAD7456877.1"/>
    </source>
</evidence>
<dbReference type="EMBL" id="OE001465">
    <property type="protein sequence ID" value="CAD7456877.1"/>
    <property type="molecule type" value="Genomic_DNA"/>
</dbReference>
<organism evidence="1">
    <name type="scientific">Timema tahoe</name>
    <dbReference type="NCBI Taxonomy" id="61484"/>
    <lineage>
        <taxon>Eukaryota</taxon>
        <taxon>Metazoa</taxon>
        <taxon>Ecdysozoa</taxon>
        <taxon>Arthropoda</taxon>
        <taxon>Hexapoda</taxon>
        <taxon>Insecta</taxon>
        <taxon>Pterygota</taxon>
        <taxon>Neoptera</taxon>
        <taxon>Polyneoptera</taxon>
        <taxon>Phasmatodea</taxon>
        <taxon>Timematodea</taxon>
        <taxon>Timematoidea</taxon>
        <taxon>Timematidae</taxon>
        <taxon>Timema</taxon>
    </lineage>
</organism>
<reference evidence="1" key="1">
    <citation type="submission" date="2020-11" db="EMBL/GenBank/DDBJ databases">
        <authorList>
            <person name="Tran Van P."/>
        </authorList>
    </citation>
    <scope>NUCLEOTIDE SEQUENCE</scope>
</reference>